<dbReference type="EMBL" id="LCJD01000025">
    <property type="protein sequence ID" value="KKT69458.1"/>
    <property type="molecule type" value="Genomic_DNA"/>
</dbReference>
<name>A0A0G1JDJ9_UNCKA</name>
<dbReference type="Pfam" id="PF03703">
    <property type="entry name" value="bPH_2"/>
    <property type="match status" value="1"/>
</dbReference>
<feature type="transmembrane region" description="Helical" evidence="1">
    <location>
        <begin position="34"/>
        <end position="54"/>
    </location>
</feature>
<reference evidence="3 4" key="1">
    <citation type="journal article" date="2015" name="Nature">
        <title>rRNA introns, odd ribosomes, and small enigmatic genomes across a large radiation of phyla.</title>
        <authorList>
            <person name="Brown C.T."/>
            <person name="Hug L.A."/>
            <person name="Thomas B.C."/>
            <person name="Sharon I."/>
            <person name="Castelle C.J."/>
            <person name="Singh A."/>
            <person name="Wilkins M.J."/>
            <person name="Williams K.H."/>
            <person name="Banfield J.F."/>
        </authorList>
    </citation>
    <scope>NUCLEOTIDE SEQUENCE [LARGE SCALE GENOMIC DNA]</scope>
</reference>
<comment type="caution">
    <text evidence="3">The sequence shown here is derived from an EMBL/GenBank/DDBJ whole genome shotgun (WGS) entry which is preliminary data.</text>
</comment>
<evidence type="ECO:0000313" key="4">
    <source>
        <dbReference type="Proteomes" id="UP000034783"/>
    </source>
</evidence>
<keyword evidence="1" id="KW-0812">Transmembrane</keyword>
<dbReference type="PANTHER" id="PTHR37938:SF1">
    <property type="entry name" value="BLL0215 PROTEIN"/>
    <property type="match status" value="1"/>
</dbReference>
<evidence type="ECO:0000256" key="1">
    <source>
        <dbReference type="SAM" id="Phobius"/>
    </source>
</evidence>
<gene>
    <name evidence="3" type="ORF">UW65_C0025G0007</name>
</gene>
<proteinExistence type="predicted"/>
<evidence type="ECO:0000313" key="3">
    <source>
        <dbReference type="EMBL" id="KKT69458.1"/>
    </source>
</evidence>
<dbReference type="PANTHER" id="PTHR37938">
    <property type="entry name" value="BLL0215 PROTEIN"/>
    <property type="match status" value="1"/>
</dbReference>
<accession>A0A0G1JDJ9</accession>
<dbReference type="InterPro" id="IPR005182">
    <property type="entry name" value="YdbS-like_PH"/>
</dbReference>
<dbReference type="AlphaFoldDB" id="A0A0G1JDJ9"/>
<feature type="transmembrane region" description="Helical" evidence="1">
    <location>
        <begin position="74"/>
        <end position="98"/>
    </location>
</feature>
<keyword evidence="1" id="KW-0472">Membrane</keyword>
<keyword evidence="1" id="KW-1133">Transmembrane helix</keyword>
<evidence type="ECO:0000259" key="2">
    <source>
        <dbReference type="Pfam" id="PF03703"/>
    </source>
</evidence>
<dbReference type="Proteomes" id="UP000034783">
    <property type="component" value="Unassembled WGS sequence"/>
</dbReference>
<organism evidence="3 4">
    <name type="scientific">candidate division WWE3 bacterium GW2011_GWB1_44_4</name>
    <dbReference type="NCBI Taxonomy" id="1619116"/>
    <lineage>
        <taxon>Bacteria</taxon>
        <taxon>Katanobacteria</taxon>
    </lineage>
</organism>
<feature type="domain" description="YdbS-like PH" evidence="2">
    <location>
        <begin position="96"/>
        <end position="174"/>
    </location>
</feature>
<sequence length="187" mass="21489">MTPLLGAFIKEPKGVHFDGQDNAEQILLFLRQHYIVNLRWVLITALLIFSRPMLDFLLGLGNTSLAQILPPNYHLVANILMSLFTFGYFFTNFLNWYFNSYLVTNKRVVDIDFYGLIHRRFSEAPLRNIEDVTNQISGFAQVIFHFGDVSIQTAGELREITFENVPNPDRVQDTVSDLISKIKGESE</sequence>
<protein>
    <recommendedName>
        <fullName evidence="2">YdbS-like PH domain-containing protein</fullName>
    </recommendedName>
</protein>